<dbReference type="AlphaFoldDB" id="W7V0D9"/>
<reference evidence="1 2" key="1">
    <citation type="journal article" date="2014" name="PLoS ONE">
        <title>Rumen cellulosomics: divergent fiber-degrading strategies revealed by comparative genome-wide analysis of six ruminococcal strains.</title>
        <authorList>
            <person name="Dassa B."/>
            <person name="Borovok I."/>
            <person name="Ruimy-Israeli V."/>
            <person name="Lamed R."/>
            <person name="Flint H.J."/>
            <person name="Duncan S.H."/>
            <person name="Henrissat B."/>
            <person name="Coutinho P."/>
            <person name="Morrison M."/>
            <person name="Mosoni P."/>
            <person name="Yeoman C.J."/>
            <person name="White B.A."/>
            <person name="Bayer E.A."/>
        </authorList>
    </citation>
    <scope>NUCLEOTIDE SEQUENCE [LARGE SCALE GENOMIC DNA]</scope>
    <source>
        <strain evidence="1 2">007c</strain>
    </source>
</reference>
<evidence type="ECO:0000313" key="2">
    <source>
        <dbReference type="Proteomes" id="UP000019365"/>
    </source>
</evidence>
<accession>W7V0D9</accession>
<name>W7V0D9_RUMFL</name>
<keyword evidence="2" id="KW-1185">Reference proteome</keyword>
<sequence>MDEKKLNPFEILKQYSSYGHNSGERYQAHVLGTTCDKNNYNAILFVCLQIDVNRNYAEIIIEGDAQYFNYSFKSSYSTDNSAFKLINRTLIIKGTDKFGNNITLEITEK</sequence>
<organism evidence="1 2">
    <name type="scientific">Ruminococcus flavefaciens 007c</name>
    <dbReference type="NCBI Taxonomy" id="1341157"/>
    <lineage>
        <taxon>Bacteria</taxon>
        <taxon>Bacillati</taxon>
        <taxon>Bacillota</taxon>
        <taxon>Clostridia</taxon>
        <taxon>Eubacteriales</taxon>
        <taxon>Oscillospiraceae</taxon>
        <taxon>Ruminococcus</taxon>
    </lineage>
</organism>
<dbReference type="Proteomes" id="UP000019365">
    <property type="component" value="Unassembled WGS sequence"/>
</dbReference>
<comment type="caution">
    <text evidence="1">The sequence shown here is derived from an EMBL/GenBank/DDBJ whole genome shotgun (WGS) entry which is preliminary data.</text>
</comment>
<dbReference type="RefSeq" id="WP_037298054.1">
    <property type="nucleotide sequence ID" value="NZ_ATAX01000017.1"/>
</dbReference>
<proteinExistence type="predicted"/>
<gene>
    <name evidence="1" type="ORF">RF007C_02680</name>
</gene>
<protein>
    <submittedName>
        <fullName evidence="1">Uncharacterized protein</fullName>
    </submittedName>
</protein>
<evidence type="ECO:0000313" key="1">
    <source>
        <dbReference type="EMBL" id="EWM54197.1"/>
    </source>
</evidence>
<dbReference type="EMBL" id="ATAX01000017">
    <property type="protein sequence ID" value="EWM54197.1"/>
    <property type="molecule type" value="Genomic_DNA"/>
</dbReference>